<dbReference type="RefSeq" id="WP_031536380.1">
    <property type="nucleotide sequence ID" value="NZ_JBBMFN010000081.1"/>
</dbReference>
<accession>A0ABV1F5U9</accession>
<evidence type="ECO:0000313" key="1">
    <source>
        <dbReference type="EMBL" id="MEQ2468170.1"/>
    </source>
</evidence>
<protein>
    <submittedName>
        <fullName evidence="1">Arginine deiminase family protein</fullName>
    </submittedName>
</protein>
<dbReference type="EMBL" id="JBBMFN010000081">
    <property type="protein sequence ID" value="MEQ2468170.1"/>
    <property type="molecule type" value="Genomic_DNA"/>
</dbReference>
<organism evidence="1 2">
    <name type="scientific">Niallia hominis</name>
    <dbReference type="NCBI Taxonomy" id="3133173"/>
    <lineage>
        <taxon>Bacteria</taxon>
        <taxon>Bacillati</taxon>
        <taxon>Bacillota</taxon>
        <taxon>Bacilli</taxon>
        <taxon>Bacillales</taxon>
        <taxon>Bacillaceae</taxon>
        <taxon>Niallia</taxon>
    </lineage>
</organism>
<sequence length="277" mass="31944">MKVHCSNEYDSLKTVVLVSPEYMAIKVPINDIQKKHAKKNIDRNVAERQHQMFVEKLQEHGVETILLPPEEKYHEQVFTRDIGFTLGNQIFVAEMAREVRRGEEKILIDYLKEQEITYTDIKGNMIEGGDVIIDGKTIYVGISQRTNKFAIRHLQTLLPSYDVIHVPFTDTYLHLDCVFNVLSPTEALIFPGEFHKEKERMLRDRYDLIHISAKEQATLGTNVLSIGNKKVFSLPMNEGVNKELQKRGYEVIEVDFSEIIKSGGSFRCCSMPLLREQ</sequence>
<dbReference type="SUPFAM" id="SSF55909">
    <property type="entry name" value="Pentein"/>
    <property type="match status" value="1"/>
</dbReference>
<name>A0ABV1F5U9_9BACI</name>
<proteinExistence type="predicted"/>
<dbReference type="Pfam" id="PF19420">
    <property type="entry name" value="DDAH_eukar"/>
    <property type="match status" value="1"/>
</dbReference>
<dbReference type="Proteomes" id="UP001465426">
    <property type="component" value="Unassembled WGS sequence"/>
</dbReference>
<evidence type="ECO:0000313" key="2">
    <source>
        <dbReference type="Proteomes" id="UP001465426"/>
    </source>
</evidence>
<dbReference type="PANTHER" id="PTHR47271:SF2">
    <property type="entry name" value="ARGININE DEIMINASE"/>
    <property type="match status" value="1"/>
</dbReference>
<comment type="caution">
    <text evidence="1">The sequence shown here is derived from an EMBL/GenBank/DDBJ whole genome shotgun (WGS) entry which is preliminary data.</text>
</comment>
<keyword evidence="2" id="KW-1185">Reference proteome</keyword>
<dbReference type="Gene3D" id="3.75.10.10">
    <property type="entry name" value="L-arginine/glycine Amidinotransferase, Chain A"/>
    <property type="match status" value="1"/>
</dbReference>
<gene>
    <name evidence="1" type="ORF">WMO63_21150</name>
</gene>
<reference evidence="1 2" key="1">
    <citation type="submission" date="2024-03" db="EMBL/GenBank/DDBJ databases">
        <title>Human intestinal bacterial collection.</title>
        <authorList>
            <person name="Pauvert C."/>
            <person name="Hitch T.C.A."/>
            <person name="Clavel T."/>
        </authorList>
    </citation>
    <scope>NUCLEOTIDE SEQUENCE [LARGE SCALE GENOMIC DNA]</scope>
    <source>
        <strain evidence="1 2">CLA-SR-H024</strain>
    </source>
</reference>
<dbReference type="PANTHER" id="PTHR47271">
    <property type="entry name" value="ARGININE DEIMINASE"/>
    <property type="match status" value="1"/>
</dbReference>